<evidence type="ECO:0000256" key="1">
    <source>
        <dbReference type="ARBA" id="ARBA00001947"/>
    </source>
</evidence>
<keyword evidence="5" id="KW-0862">Zinc</keyword>
<reference evidence="8" key="1">
    <citation type="submission" date="2015-07" db="EMBL/GenBank/DDBJ databases">
        <authorList>
            <person name="Rodrigo-Torres Lidia"/>
            <person name="Arahal R.David."/>
        </authorList>
    </citation>
    <scope>NUCLEOTIDE SEQUENCE [LARGE SCALE GENOMIC DNA]</scope>
    <source>
        <strain evidence="8">CECT 5112</strain>
    </source>
</reference>
<dbReference type="NCBIfam" id="TIGR01430">
    <property type="entry name" value="aden_deam"/>
    <property type="match status" value="1"/>
</dbReference>
<sequence>MAPKGKDETLAVPKVELHCHIEGAAPPRLVRQLADQQGVDVSEVIDGKGQYVWCDFTSFLKAYDTASSVFKTPADYALLAETYFRMLAAEGAIYGEIFISPDHAQAAGLSYRSYVEGLAAGIERAKIDTAIDGRMIAIGVRHFGTASVERVVKEVIGNPHPLVTGFGLAGDERSGHPANFAKAFRMAADAGLGTTAHAGEFGGPESITAALEFLRVKRLGHGVRAIEDRDLVKRLADEDIVLEVCPGSNIALGVYSVLRFHPVNMLRKEGVKVTLNSDDPPFFGTTLGKEYASVTETFGWTRDDQMEISRTAIMAAFCDDSTRNRLLTRLDSAKIGSKRP</sequence>
<evidence type="ECO:0000256" key="5">
    <source>
        <dbReference type="ARBA" id="ARBA00022833"/>
    </source>
</evidence>
<evidence type="ECO:0000259" key="6">
    <source>
        <dbReference type="Pfam" id="PF00962"/>
    </source>
</evidence>
<dbReference type="EC" id="3.5.4.2" evidence="7"/>
<evidence type="ECO:0000256" key="2">
    <source>
        <dbReference type="ARBA" id="ARBA00006676"/>
    </source>
</evidence>
<dbReference type="Gene3D" id="3.20.20.140">
    <property type="entry name" value="Metal-dependent hydrolases"/>
    <property type="match status" value="1"/>
</dbReference>
<dbReference type="InterPro" id="IPR032466">
    <property type="entry name" value="Metal_Hydrolase"/>
</dbReference>
<accession>A0A0M6ZR81</accession>
<comment type="cofactor">
    <cofactor evidence="1">
        <name>Zn(2+)</name>
        <dbReference type="ChEBI" id="CHEBI:29105"/>
    </cofactor>
</comment>
<dbReference type="PANTHER" id="PTHR43114:SF6">
    <property type="entry name" value="ADENINE DEAMINASE"/>
    <property type="match status" value="1"/>
</dbReference>
<dbReference type="GO" id="GO:0000034">
    <property type="term" value="F:adenine deaminase activity"/>
    <property type="evidence" value="ECO:0007669"/>
    <property type="project" value="UniProtKB-EC"/>
</dbReference>
<proteinExistence type="inferred from homology"/>
<gene>
    <name evidence="7" type="ORF">LAX5112_00558</name>
</gene>
<dbReference type="Pfam" id="PF00962">
    <property type="entry name" value="A_deaminase"/>
    <property type="match status" value="1"/>
</dbReference>
<dbReference type="AlphaFoldDB" id="A0A0M6ZR81"/>
<dbReference type="EMBL" id="CXWD01000002">
    <property type="protein sequence ID" value="CTQ65238.1"/>
    <property type="molecule type" value="Genomic_DNA"/>
</dbReference>
<dbReference type="PANTHER" id="PTHR43114">
    <property type="entry name" value="ADENINE DEAMINASE"/>
    <property type="match status" value="1"/>
</dbReference>
<dbReference type="OrthoDB" id="105475at2"/>
<dbReference type="STRING" id="388408.LAX5112_00558"/>
<dbReference type="SUPFAM" id="SSF51556">
    <property type="entry name" value="Metallo-dependent hydrolases"/>
    <property type="match status" value="1"/>
</dbReference>
<evidence type="ECO:0000313" key="7">
    <source>
        <dbReference type="EMBL" id="CTQ65238.1"/>
    </source>
</evidence>
<keyword evidence="8" id="KW-1185">Reference proteome</keyword>
<feature type="domain" description="Adenosine deaminase" evidence="6">
    <location>
        <begin position="13"/>
        <end position="332"/>
    </location>
</feature>
<keyword evidence="4 7" id="KW-0378">Hydrolase</keyword>
<dbReference type="InterPro" id="IPR001365">
    <property type="entry name" value="A_deaminase_dom"/>
</dbReference>
<organism evidence="7 8">
    <name type="scientific">Roseibium alexandrii</name>
    <dbReference type="NCBI Taxonomy" id="388408"/>
    <lineage>
        <taxon>Bacteria</taxon>
        <taxon>Pseudomonadati</taxon>
        <taxon>Pseudomonadota</taxon>
        <taxon>Alphaproteobacteria</taxon>
        <taxon>Hyphomicrobiales</taxon>
        <taxon>Stappiaceae</taxon>
        <taxon>Roseibium</taxon>
    </lineage>
</organism>
<evidence type="ECO:0000256" key="3">
    <source>
        <dbReference type="ARBA" id="ARBA00022723"/>
    </source>
</evidence>
<evidence type="ECO:0000256" key="4">
    <source>
        <dbReference type="ARBA" id="ARBA00022801"/>
    </source>
</evidence>
<dbReference type="GO" id="GO:0046872">
    <property type="term" value="F:metal ion binding"/>
    <property type="evidence" value="ECO:0007669"/>
    <property type="project" value="UniProtKB-KW"/>
</dbReference>
<dbReference type="Proteomes" id="UP000053235">
    <property type="component" value="Unassembled WGS sequence"/>
</dbReference>
<protein>
    <submittedName>
        <fullName evidence="7">Adenine deaminase</fullName>
        <ecNumber evidence="7">3.5.4.2</ecNumber>
    </submittedName>
</protein>
<dbReference type="NCBIfam" id="NF006848">
    <property type="entry name" value="PRK09358.1-3"/>
    <property type="match status" value="1"/>
</dbReference>
<keyword evidence="3" id="KW-0479">Metal-binding</keyword>
<comment type="similarity">
    <text evidence="2">Belongs to the metallo-dependent hydrolases superfamily. Adenosine and AMP deaminases family.</text>
</comment>
<evidence type="ECO:0000313" key="8">
    <source>
        <dbReference type="Proteomes" id="UP000053235"/>
    </source>
</evidence>
<dbReference type="CDD" id="cd01320">
    <property type="entry name" value="ADA"/>
    <property type="match status" value="1"/>
</dbReference>
<name>A0A0M6ZR81_9HYPH</name>
<dbReference type="InterPro" id="IPR006330">
    <property type="entry name" value="Ado/ade_deaminase"/>
</dbReference>
<dbReference type="RefSeq" id="WP_055670494.1">
    <property type="nucleotide sequence ID" value="NZ_CXWD01000002.1"/>
</dbReference>